<dbReference type="CDD" id="cd06262">
    <property type="entry name" value="metallo-hydrolase-like_MBL-fold"/>
    <property type="match status" value="1"/>
</dbReference>
<evidence type="ECO:0000313" key="1">
    <source>
        <dbReference type="EMBL" id="EEG47790.1"/>
    </source>
</evidence>
<sequence>MKVISTGSQSGNCYALTSDSGEILLLDFGCEANRILRGISYKISNVVGAVLSHEHG</sequence>
<comment type="caution">
    <text evidence="1">The sequence shown here is derived from an EMBL/GenBank/DDBJ whole genome shotgun (WGS) entry which is preliminary data.</text>
</comment>
<evidence type="ECO:0000313" key="2">
    <source>
        <dbReference type="Proteomes" id="UP000003100"/>
    </source>
</evidence>
<reference evidence="1 2" key="1">
    <citation type="submission" date="2009-01" db="EMBL/GenBank/DDBJ databases">
        <authorList>
            <person name="Fulton L."/>
            <person name="Clifton S."/>
            <person name="Fulton B."/>
            <person name="Xu J."/>
            <person name="Minx P."/>
            <person name="Pepin K.H."/>
            <person name="Johnson M."/>
            <person name="Bhonagiri V."/>
            <person name="Nash W.E."/>
            <person name="Mardis E.R."/>
            <person name="Wilson R.K."/>
        </authorList>
    </citation>
    <scope>NUCLEOTIDE SEQUENCE [LARGE SCALE GENOMIC DNA]</scope>
    <source>
        <strain evidence="2">DSM 10507 / JCM 14656 / S5a33</strain>
    </source>
</reference>
<dbReference type="PATRIC" id="fig|476272.21.peg.616"/>
<dbReference type="InterPro" id="IPR036866">
    <property type="entry name" value="RibonucZ/Hydroxyglut_hydro"/>
</dbReference>
<name>C0CR27_BLAHS</name>
<dbReference type="SUPFAM" id="SSF56281">
    <property type="entry name" value="Metallo-hydrolase/oxidoreductase"/>
    <property type="match status" value="1"/>
</dbReference>
<accession>C0CR27</accession>
<dbReference type="EMBL" id="ACBZ01000177">
    <property type="protein sequence ID" value="EEG47790.1"/>
    <property type="molecule type" value="Genomic_DNA"/>
</dbReference>
<dbReference type="AlphaFoldDB" id="C0CR27"/>
<keyword evidence="2" id="KW-1185">Reference proteome</keyword>
<gene>
    <name evidence="1" type="ORF">RUMHYD_03340</name>
</gene>
<protein>
    <recommendedName>
        <fullName evidence="3">Metallo-beta-lactamase domain-containing protein</fullName>
    </recommendedName>
</protein>
<proteinExistence type="predicted"/>
<dbReference type="HOGENOM" id="CLU_211953_0_0_9"/>
<evidence type="ECO:0008006" key="3">
    <source>
        <dbReference type="Google" id="ProtNLM"/>
    </source>
</evidence>
<organism evidence="1 2">
    <name type="scientific">Blautia hydrogenotrophica (strain DSM 10507 / JCM 14656 / S5a33)</name>
    <name type="common">Ruminococcus hydrogenotrophicus</name>
    <dbReference type="NCBI Taxonomy" id="476272"/>
    <lineage>
        <taxon>Bacteria</taxon>
        <taxon>Bacillati</taxon>
        <taxon>Bacillota</taxon>
        <taxon>Clostridia</taxon>
        <taxon>Lachnospirales</taxon>
        <taxon>Lachnospiraceae</taxon>
        <taxon>Blautia</taxon>
    </lineage>
</organism>
<reference evidence="1 2" key="2">
    <citation type="submission" date="2009-02" db="EMBL/GenBank/DDBJ databases">
        <title>Draft genome sequence of Blautia hydrogenotrophica DSM 10507 (Ruminococcus hydrogenotrophicus DSM 10507).</title>
        <authorList>
            <person name="Sudarsanam P."/>
            <person name="Ley R."/>
            <person name="Guruge J."/>
            <person name="Turnbaugh P.J."/>
            <person name="Mahowald M."/>
            <person name="Liep D."/>
            <person name="Gordon J."/>
        </authorList>
    </citation>
    <scope>NUCLEOTIDE SEQUENCE [LARGE SCALE GENOMIC DNA]</scope>
    <source>
        <strain evidence="2">DSM 10507 / JCM 14656 / S5a33</strain>
    </source>
</reference>
<dbReference type="Proteomes" id="UP000003100">
    <property type="component" value="Unassembled WGS sequence"/>
</dbReference>